<protein>
    <submittedName>
        <fullName evidence="2">Uncharacterized protein</fullName>
    </submittedName>
</protein>
<name>A0A7U9DSG0_STRLI</name>
<gene>
    <name evidence="2" type="ORF">SLI_3589</name>
</gene>
<proteinExistence type="predicted"/>
<dbReference type="AlphaFoldDB" id="A0A7U9DSG0"/>
<evidence type="ECO:0000313" key="2">
    <source>
        <dbReference type="EMBL" id="EOY48302.1"/>
    </source>
</evidence>
<evidence type="ECO:0000256" key="1">
    <source>
        <dbReference type="SAM" id="MobiDB-lite"/>
    </source>
</evidence>
<feature type="compositionally biased region" description="Low complexity" evidence="1">
    <location>
        <begin position="104"/>
        <end position="115"/>
    </location>
</feature>
<accession>A0A7U9DSG0</accession>
<evidence type="ECO:0000313" key="3">
    <source>
        <dbReference type="Proteomes" id="UP000014062"/>
    </source>
</evidence>
<dbReference type="Proteomes" id="UP000014062">
    <property type="component" value="Chromosome"/>
</dbReference>
<reference evidence="3" key="1">
    <citation type="journal article" date="2013" name="Genome Biol. Evol.">
        <title>The genome sequence of Streptomyces lividans 66 reveals a novel tRNA-dependent peptide biosynthetic system within a metal-related genomic island.</title>
        <authorList>
            <person name="Cruz-Morales P."/>
            <person name="Vijgenboom E."/>
            <person name="Iruegas-Bocardo F."/>
            <person name="Girard G."/>
            <person name="Yanez-Guerra L.A."/>
            <person name="Ramos-Aboites H.E."/>
            <person name="Pernodet J.L."/>
            <person name="Anne J."/>
            <person name="van Wezel G.P."/>
            <person name="Barona-Gomez F."/>
        </authorList>
    </citation>
    <scope>NUCLEOTIDE SEQUENCE [LARGE SCALE GENOMIC DNA]</scope>
    <source>
        <strain evidence="3">1326</strain>
    </source>
</reference>
<dbReference type="EMBL" id="CM001889">
    <property type="protein sequence ID" value="EOY48302.1"/>
    <property type="molecule type" value="Genomic_DNA"/>
</dbReference>
<organism evidence="2 3">
    <name type="scientific">Streptomyces lividans 1326</name>
    <dbReference type="NCBI Taxonomy" id="1200984"/>
    <lineage>
        <taxon>Bacteria</taxon>
        <taxon>Bacillati</taxon>
        <taxon>Actinomycetota</taxon>
        <taxon>Actinomycetes</taxon>
        <taxon>Kitasatosporales</taxon>
        <taxon>Streptomycetaceae</taxon>
        <taxon>Streptomyces</taxon>
    </lineage>
</organism>
<feature type="region of interest" description="Disordered" evidence="1">
    <location>
        <begin position="97"/>
        <end position="122"/>
    </location>
</feature>
<sequence length="122" mass="13515">MLRARQTVPNRRVLRHLSPHNAKRTRCVPVRHLPDGIKLRANWDASKAATSWSICLLGKITAGRSLDNQSIARLYGSFVECGNVHFSLLPEKERAPFPLPGGRSLSAPSFPLPSLESRHAAQ</sequence>